<keyword evidence="1" id="KW-1133">Transmembrane helix</keyword>
<evidence type="ECO:0000256" key="1">
    <source>
        <dbReference type="SAM" id="Phobius"/>
    </source>
</evidence>
<sequence length="179" mass="21188">MMSFWPGFYGFILFTAIFLLSIRIFRSSKNIFMKTILCIIVFSSSSCSIKSMINMFGDNFETETKLLVQGMLFWDHKTDPDFIISMRNARKTSGFKLVNTYVHSVWHGKYRIYNGEIPFNIYEINLEWKNEEKSIVEYNCFMMAYATDIINDFLKAMSYSDDCSKKDEWIFKVRESITQ</sequence>
<dbReference type="OrthoDB" id="9989971at2"/>
<keyword evidence="1" id="KW-0812">Transmembrane</keyword>
<dbReference type="Proteomes" id="UP000194350">
    <property type="component" value="Unassembled WGS sequence"/>
</dbReference>
<gene>
    <name evidence="2" type="ORF">Xvie_03703</name>
</gene>
<keyword evidence="3" id="KW-1185">Reference proteome</keyword>
<organism evidence="2 3">
    <name type="scientific">Xenorhabdus vietnamensis</name>
    <dbReference type="NCBI Taxonomy" id="351656"/>
    <lineage>
        <taxon>Bacteria</taxon>
        <taxon>Pseudomonadati</taxon>
        <taxon>Pseudomonadota</taxon>
        <taxon>Gammaproteobacteria</taxon>
        <taxon>Enterobacterales</taxon>
        <taxon>Morganellaceae</taxon>
        <taxon>Xenorhabdus</taxon>
    </lineage>
</organism>
<keyword evidence="1" id="KW-0472">Membrane</keyword>
<dbReference type="AlphaFoldDB" id="A0A1Y2SAA1"/>
<name>A0A1Y2SAA1_9GAMM</name>
<evidence type="ECO:0000313" key="2">
    <source>
        <dbReference type="EMBL" id="OTA14421.1"/>
    </source>
</evidence>
<proteinExistence type="predicted"/>
<accession>A0A1Y2SAA1</accession>
<feature type="transmembrane region" description="Helical" evidence="1">
    <location>
        <begin position="6"/>
        <end position="25"/>
    </location>
</feature>
<protein>
    <submittedName>
        <fullName evidence="2">Uncharacterized protein</fullName>
    </submittedName>
</protein>
<dbReference type="EMBL" id="MUBJ01000031">
    <property type="protein sequence ID" value="OTA14421.1"/>
    <property type="molecule type" value="Genomic_DNA"/>
</dbReference>
<reference evidence="2 3" key="1">
    <citation type="submission" date="2016-10" db="EMBL/GenBank/DDBJ databases">
        <title>Systematic genetic and metabolomic analysis of Xenorhabdus and Photorhabdus spp., highlights the requirements for a dual symbiotic and pathogenic life style.</title>
        <authorList>
            <person name="Tobias N.J."/>
            <person name="Wolff H."/>
            <person name="Djahanschiri B."/>
            <person name="Pidot S.J."/>
            <person name="Stinear T.P."/>
            <person name="Ebersberger I."/>
            <person name="Bode H.B."/>
        </authorList>
    </citation>
    <scope>NUCLEOTIDE SEQUENCE [LARGE SCALE GENOMIC DNA]</scope>
    <source>
        <strain evidence="2 3">DSM 22392</strain>
    </source>
</reference>
<comment type="caution">
    <text evidence="2">The sequence shown here is derived from an EMBL/GenBank/DDBJ whole genome shotgun (WGS) entry which is preliminary data.</text>
</comment>
<dbReference type="RefSeq" id="WP_086110596.1">
    <property type="nucleotide sequence ID" value="NZ_CAWNGD010000075.1"/>
</dbReference>
<evidence type="ECO:0000313" key="3">
    <source>
        <dbReference type="Proteomes" id="UP000194350"/>
    </source>
</evidence>